<evidence type="ECO:0000259" key="15">
    <source>
        <dbReference type="Pfam" id="PF07715"/>
    </source>
</evidence>
<dbReference type="Pfam" id="PF07715">
    <property type="entry name" value="Plug"/>
    <property type="match status" value="1"/>
</dbReference>
<evidence type="ECO:0000256" key="6">
    <source>
        <dbReference type="ARBA" id="ARBA00023004"/>
    </source>
</evidence>
<evidence type="ECO:0000259" key="14">
    <source>
        <dbReference type="Pfam" id="PF00593"/>
    </source>
</evidence>
<dbReference type="InterPro" id="IPR012910">
    <property type="entry name" value="Plug_dom"/>
</dbReference>
<evidence type="ECO:0000256" key="13">
    <source>
        <dbReference type="SAM" id="SignalP"/>
    </source>
</evidence>
<dbReference type="GO" id="GO:0009279">
    <property type="term" value="C:cell outer membrane"/>
    <property type="evidence" value="ECO:0007669"/>
    <property type="project" value="UniProtKB-SubCell"/>
</dbReference>
<keyword evidence="16" id="KW-0675">Receptor</keyword>
<dbReference type="Pfam" id="PF00593">
    <property type="entry name" value="TonB_dep_Rec_b-barrel"/>
    <property type="match status" value="1"/>
</dbReference>
<keyword evidence="2 11" id="KW-0813">Transport</keyword>
<keyword evidence="9 11" id="KW-0472">Membrane</keyword>
<dbReference type="RefSeq" id="WP_163457731.1">
    <property type="nucleotide sequence ID" value="NZ_JAAGOH010000012.1"/>
</dbReference>
<dbReference type="PROSITE" id="PS52016">
    <property type="entry name" value="TONB_DEPENDENT_REC_3"/>
    <property type="match status" value="1"/>
</dbReference>
<proteinExistence type="inferred from homology"/>
<dbReference type="Gene3D" id="2.40.170.20">
    <property type="entry name" value="TonB-dependent receptor, beta-barrel domain"/>
    <property type="match status" value="1"/>
</dbReference>
<keyword evidence="8 12" id="KW-0798">TonB box</keyword>
<dbReference type="AlphaFoldDB" id="A0A7C9TKM7"/>
<feature type="signal peptide" evidence="13">
    <location>
        <begin position="1"/>
        <end position="31"/>
    </location>
</feature>
<keyword evidence="4" id="KW-0410">Iron transport</keyword>
<comment type="subcellular location">
    <subcellularLocation>
        <location evidence="1 11">Cell outer membrane</location>
        <topology evidence="1 11">Multi-pass membrane protein</topology>
    </subcellularLocation>
</comment>
<evidence type="ECO:0000256" key="9">
    <source>
        <dbReference type="ARBA" id="ARBA00023136"/>
    </source>
</evidence>
<feature type="domain" description="TonB-dependent receptor plug" evidence="15">
    <location>
        <begin position="72"/>
        <end position="178"/>
    </location>
</feature>
<dbReference type="PANTHER" id="PTHR32552">
    <property type="entry name" value="FERRICHROME IRON RECEPTOR-RELATED"/>
    <property type="match status" value="1"/>
</dbReference>
<feature type="domain" description="TonB-dependent receptor-like beta-barrel" evidence="14">
    <location>
        <begin position="290"/>
        <end position="727"/>
    </location>
</feature>
<dbReference type="EMBL" id="JAAGOH010000012">
    <property type="protein sequence ID" value="NDY91884.1"/>
    <property type="molecule type" value="Genomic_DNA"/>
</dbReference>
<evidence type="ECO:0000256" key="12">
    <source>
        <dbReference type="RuleBase" id="RU003357"/>
    </source>
</evidence>
<evidence type="ECO:0000256" key="3">
    <source>
        <dbReference type="ARBA" id="ARBA00022452"/>
    </source>
</evidence>
<keyword evidence="5 11" id="KW-0812">Transmembrane</keyword>
<keyword evidence="13" id="KW-0732">Signal</keyword>
<dbReference type="GO" id="GO:0006826">
    <property type="term" value="P:iron ion transport"/>
    <property type="evidence" value="ECO:0007669"/>
    <property type="project" value="UniProtKB-KW"/>
</dbReference>
<dbReference type="SUPFAM" id="SSF56935">
    <property type="entry name" value="Porins"/>
    <property type="match status" value="1"/>
</dbReference>
<name>A0A7C9TKM7_9BURK</name>
<evidence type="ECO:0000256" key="10">
    <source>
        <dbReference type="ARBA" id="ARBA00023237"/>
    </source>
</evidence>
<evidence type="ECO:0000256" key="5">
    <source>
        <dbReference type="ARBA" id="ARBA00022692"/>
    </source>
</evidence>
<dbReference type="PANTHER" id="PTHR32552:SF81">
    <property type="entry name" value="TONB-DEPENDENT OUTER MEMBRANE RECEPTOR"/>
    <property type="match status" value="1"/>
</dbReference>
<evidence type="ECO:0000256" key="2">
    <source>
        <dbReference type="ARBA" id="ARBA00022448"/>
    </source>
</evidence>
<evidence type="ECO:0000256" key="7">
    <source>
        <dbReference type="ARBA" id="ARBA00023065"/>
    </source>
</evidence>
<dbReference type="InterPro" id="IPR000531">
    <property type="entry name" value="Beta-barrel_TonB"/>
</dbReference>
<evidence type="ECO:0000256" key="8">
    <source>
        <dbReference type="ARBA" id="ARBA00023077"/>
    </source>
</evidence>
<keyword evidence="10 11" id="KW-0998">Cell outer membrane</keyword>
<keyword evidence="3 11" id="KW-1134">Transmembrane beta strand</keyword>
<accession>A0A7C9TKM7</accession>
<gene>
    <name evidence="16" type="ORF">G3A44_11870</name>
</gene>
<evidence type="ECO:0000256" key="4">
    <source>
        <dbReference type="ARBA" id="ARBA00022496"/>
    </source>
</evidence>
<dbReference type="InterPro" id="IPR039426">
    <property type="entry name" value="TonB-dep_rcpt-like"/>
</dbReference>
<evidence type="ECO:0000313" key="17">
    <source>
        <dbReference type="Proteomes" id="UP000484255"/>
    </source>
</evidence>
<dbReference type="Proteomes" id="UP000484255">
    <property type="component" value="Unassembled WGS sequence"/>
</dbReference>
<evidence type="ECO:0000256" key="11">
    <source>
        <dbReference type="PROSITE-ProRule" id="PRU01360"/>
    </source>
</evidence>
<sequence>MNRQPLLTPLARQLAAGGLLALALPMAPALAQDAAPAAAGAASAPAAEAPAPATPARLQEVVVTAQKVRQPASKTPVALTVVGGEELRAAGVTDARGLTDVAPGVQIGQESGKAQIAIRGVVSLDMTEKGDPSAAFNVDGAYIARPEAQLGSFMDLERVEVLRGPQGTLYGRNATAGAVNLITNKPTQTFGGSVGAEVGNYGRRSLDATLNVPLSEVWAARAAVSKTQRDTYLKPGPNSDIPLESQDDHAARLHLLGKFSPDTSLLLTAETSHNGGGGSTPVPIGNFFEGTYTGRLPFSPAGTGNNIANPKYVDRGTTAQLTAGLPFAAHDARRDDDNTALRAEFRTGLSFAEFTYQLAMLKTEQDDVQNGSYFGFPFEGRIRGDSKSVSHELRLNSLGQGPLRWVAGAYLFDESIDRDTQYNTFITAPFGAFTVNVPFLPHIENQSKALFGQMTYALVPATRLTLGLRVTQDQKSGRDPLAGTAAPTGQTSSSAAYTAKVKFSNTSWKVGVEHDLDRRTMVYGHVATGYKAGGFNDHGGSSSYKPENLTAYEGGIKGRFLGDALQLSLGAFHYDYRDLQLNSVVCTSDSPDSCGSLTTNAANATVDGAEAEGKLRVGDFGVLRFGLSLNQAKFKTYRPTEDVDFSGQRLDRAPAQVLSLGYSHAFVLGDGAELLATVGTRLNGSYMISDPAEGIRYTQPAFRKSDASLGYTSATGKYSAQLYVKNIENEVTLESRVPGAFAVGDPRTYGLRLGMKF</sequence>
<keyword evidence="17" id="KW-1185">Reference proteome</keyword>
<keyword evidence="6" id="KW-0408">Iron</keyword>
<evidence type="ECO:0000313" key="16">
    <source>
        <dbReference type="EMBL" id="NDY91884.1"/>
    </source>
</evidence>
<evidence type="ECO:0000256" key="1">
    <source>
        <dbReference type="ARBA" id="ARBA00004571"/>
    </source>
</evidence>
<organism evidence="16 17">
    <name type="scientific">Ideonella livida</name>
    <dbReference type="NCBI Taxonomy" id="2707176"/>
    <lineage>
        <taxon>Bacteria</taxon>
        <taxon>Pseudomonadati</taxon>
        <taxon>Pseudomonadota</taxon>
        <taxon>Betaproteobacteria</taxon>
        <taxon>Burkholderiales</taxon>
        <taxon>Sphaerotilaceae</taxon>
        <taxon>Ideonella</taxon>
    </lineage>
</organism>
<comment type="similarity">
    <text evidence="11 12">Belongs to the TonB-dependent receptor family.</text>
</comment>
<dbReference type="InterPro" id="IPR036942">
    <property type="entry name" value="Beta-barrel_TonB_sf"/>
</dbReference>
<keyword evidence="7" id="KW-0406">Ion transport</keyword>
<reference evidence="16 17" key="1">
    <citation type="submission" date="2020-02" db="EMBL/GenBank/DDBJ databases">
        <title>Ideonella bacterium strain TBM-1.</title>
        <authorList>
            <person name="Chen W.-M."/>
        </authorList>
    </citation>
    <scope>NUCLEOTIDE SEQUENCE [LARGE SCALE GENOMIC DNA]</scope>
    <source>
        <strain evidence="16 17">TBM-1</strain>
    </source>
</reference>
<feature type="chain" id="PRO_5028811824" evidence="13">
    <location>
        <begin position="32"/>
        <end position="757"/>
    </location>
</feature>
<dbReference type="CDD" id="cd01347">
    <property type="entry name" value="ligand_gated_channel"/>
    <property type="match status" value="1"/>
</dbReference>
<comment type="caution">
    <text evidence="16">The sequence shown here is derived from an EMBL/GenBank/DDBJ whole genome shotgun (WGS) entry which is preliminary data.</text>
</comment>
<protein>
    <submittedName>
        <fullName evidence="16">TonB-dependent receptor</fullName>
    </submittedName>
</protein>